<gene>
    <name evidence="3" type="ORF">SLS60_010379</name>
</gene>
<sequence length="1074" mass="121605">MSQLNAQFVKQGFWVDNSRGPIMGQTITTTTKTGNIVVALMAVLTTIGTSQMWSLVIFGYHQMRVNTRPKDGLLMQQQALMRTLPAPFTMLADWLKLWWVWRKRVDRALTRSLLLIVLAMIFAAVTIVVGIFSSYIVDSTNITVLVQSPECGPVDFLGDDVEGSQANYSLWSGEYMSKVADMADSYAKDCYANRKAVPERCRIFIRPTLPFQQQRVDCPFGSAMCKNISQPGLAIDTGLLDLNNYFGLNLAPSDKVSFRRKTTCGILELDGHYDVLNASDFLDFELNTGRAPWVGEQMMRMYFGETMASNFTFAVQYMPEERESLATTEQNKCTDLQGLPSSWDFPDANDIQRALLKLLVKIVYSNSAETATDHLTPATLNTGAVIDLPSDQWLTDFISLHNNIAVQMQIALSTYAVGLSALDLGVMPPMLKNQTQADRDLCGLQRMQSPGGFVNINVFALAFVITFCVVVTILDLVLLRFLIFWRKFRGVLAPRIDAWIQDGVFQLQRRAYEIQGIGIWERLDKEVPVITNSTELPTLPLESRPFCDCAPFSPLGIKPLSTTTTMVSQKSRREEKSPSSISERYEFAVKTSYPAPDLTPSESQLRPTAHSKSEEGIEQSVSNTAAPLDSEILTHENLVIMVLLKNRIKYLTPSQKYVIKLYPPTSDAMMLDHRQYRYKFAGFPVQDDPVIRFIKHTIRQLSQENISVSTVSYKIEALTDQPPIWPLTLKNAHQSSKLYAIKESFNEFPYSILVAVQNRSDSSPLTMDRVLVRMDKDEEPKSLKGFLVDLAGGGHPGLSAAQAQYKWWSTNGKTFRFLDLPEELRLKLLVHILGPNIRPHTVTRSQLPEQVVLGSKRQNPDWSSGESLDYPDYAIFRVSRQVHLEAKMAGWTGTHKLFHGVHTLFRVLRCPNQPIQPNALSKIVLVFTFGKYFTLFGFDVTPTVVRGGGTPVAEVLQQSSSLTDLTMIFPALDYEYPSNPWQELVDWRNPRIRNIQKRPCHRVVIDWILTFAYPYVKHIPRVHLQGFIKTVTKTKWDHIFRNEYLLSQGKNYDHHEFIYHTALDVILNEPASAL</sequence>
<feature type="region of interest" description="Disordered" evidence="1">
    <location>
        <begin position="563"/>
        <end position="623"/>
    </location>
</feature>
<accession>A0ABR3QRI6</accession>
<feature type="transmembrane region" description="Helical" evidence="2">
    <location>
        <begin position="456"/>
        <end position="479"/>
    </location>
</feature>
<dbReference type="Proteomes" id="UP001521785">
    <property type="component" value="Unassembled WGS sequence"/>
</dbReference>
<keyword evidence="2" id="KW-1133">Transmembrane helix</keyword>
<evidence type="ECO:0000313" key="4">
    <source>
        <dbReference type="Proteomes" id="UP001521785"/>
    </source>
</evidence>
<feature type="compositionally biased region" description="Basic and acidic residues" evidence="1">
    <location>
        <begin position="571"/>
        <end position="587"/>
    </location>
</feature>
<reference evidence="3 4" key="1">
    <citation type="submission" date="2024-02" db="EMBL/GenBank/DDBJ databases">
        <title>De novo assembly and annotation of 12 fungi associated with fruit tree decline syndrome in Ontario, Canada.</title>
        <authorList>
            <person name="Sulman M."/>
            <person name="Ellouze W."/>
            <person name="Ilyukhin E."/>
        </authorList>
    </citation>
    <scope>NUCLEOTIDE SEQUENCE [LARGE SCALE GENOMIC DNA]</scope>
    <source>
        <strain evidence="3 4">M42-189</strain>
    </source>
</reference>
<keyword evidence="4" id="KW-1185">Reference proteome</keyword>
<evidence type="ECO:0000256" key="2">
    <source>
        <dbReference type="SAM" id="Phobius"/>
    </source>
</evidence>
<evidence type="ECO:0000256" key="1">
    <source>
        <dbReference type="SAM" id="MobiDB-lite"/>
    </source>
</evidence>
<keyword evidence="2" id="KW-0812">Transmembrane</keyword>
<organism evidence="3 4">
    <name type="scientific">Paraconiothyrium brasiliense</name>
    <dbReference type="NCBI Taxonomy" id="300254"/>
    <lineage>
        <taxon>Eukaryota</taxon>
        <taxon>Fungi</taxon>
        <taxon>Dikarya</taxon>
        <taxon>Ascomycota</taxon>
        <taxon>Pezizomycotina</taxon>
        <taxon>Dothideomycetes</taxon>
        <taxon>Pleosporomycetidae</taxon>
        <taxon>Pleosporales</taxon>
        <taxon>Massarineae</taxon>
        <taxon>Didymosphaeriaceae</taxon>
        <taxon>Paraconiothyrium</taxon>
    </lineage>
</organism>
<evidence type="ECO:0000313" key="3">
    <source>
        <dbReference type="EMBL" id="KAL1594618.1"/>
    </source>
</evidence>
<proteinExistence type="predicted"/>
<keyword evidence="2" id="KW-0472">Membrane</keyword>
<feature type="transmembrane region" description="Helical" evidence="2">
    <location>
        <begin position="36"/>
        <end position="60"/>
    </location>
</feature>
<name>A0ABR3QRI6_9PLEO</name>
<feature type="transmembrane region" description="Helical" evidence="2">
    <location>
        <begin position="80"/>
        <end position="101"/>
    </location>
</feature>
<dbReference type="EMBL" id="JAKJXO020000017">
    <property type="protein sequence ID" value="KAL1594618.1"/>
    <property type="molecule type" value="Genomic_DNA"/>
</dbReference>
<protein>
    <submittedName>
        <fullName evidence="3">Uncharacterized protein</fullName>
    </submittedName>
</protein>
<comment type="caution">
    <text evidence="3">The sequence shown here is derived from an EMBL/GenBank/DDBJ whole genome shotgun (WGS) entry which is preliminary data.</text>
</comment>
<feature type="transmembrane region" description="Helical" evidence="2">
    <location>
        <begin position="113"/>
        <end position="137"/>
    </location>
</feature>